<keyword evidence="9" id="KW-1185">Reference proteome</keyword>
<feature type="DNA-binding region" description="H-T-H motif" evidence="5">
    <location>
        <begin position="48"/>
        <end position="67"/>
    </location>
</feature>
<evidence type="ECO:0000256" key="2">
    <source>
        <dbReference type="ARBA" id="ARBA00023015"/>
    </source>
</evidence>
<dbReference type="Proteomes" id="UP001629249">
    <property type="component" value="Unassembled WGS sequence"/>
</dbReference>
<dbReference type="RefSeq" id="WP_408332590.1">
    <property type="nucleotide sequence ID" value="NZ_JAQQFH010000030.1"/>
</dbReference>
<protein>
    <submittedName>
        <fullName evidence="8">TetR/AcrR family transcriptional regulator</fullName>
    </submittedName>
</protein>
<reference evidence="8 9" key="1">
    <citation type="journal article" date="2024" name="Chem. Sci.">
        <title>Discovery of megapolipeptins by genome mining of a Burkholderiales bacteria collection.</title>
        <authorList>
            <person name="Paulo B.S."/>
            <person name="Recchia M.J.J."/>
            <person name="Lee S."/>
            <person name="Fergusson C.H."/>
            <person name="Romanowski S.B."/>
            <person name="Hernandez A."/>
            <person name="Krull N."/>
            <person name="Liu D.Y."/>
            <person name="Cavanagh H."/>
            <person name="Bos A."/>
            <person name="Gray C.A."/>
            <person name="Murphy B.T."/>
            <person name="Linington R.G."/>
            <person name="Eustaquio A.S."/>
        </authorList>
    </citation>
    <scope>NUCLEOTIDE SEQUENCE [LARGE SCALE GENOMIC DNA]</scope>
    <source>
        <strain evidence="8 9">RL16-012-BIC-B</strain>
    </source>
</reference>
<feature type="domain" description="HTH tetR-type" evidence="7">
    <location>
        <begin position="25"/>
        <end position="85"/>
    </location>
</feature>
<accession>A0ABW8ZXB5</accession>
<evidence type="ECO:0000259" key="7">
    <source>
        <dbReference type="PROSITE" id="PS50977"/>
    </source>
</evidence>
<evidence type="ECO:0000256" key="4">
    <source>
        <dbReference type="ARBA" id="ARBA00023163"/>
    </source>
</evidence>
<organism evidence="8 9">
    <name type="scientific">Paraburkholderia agricolaris</name>
    <dbReference type="NCBI Taxonomy" id="2152888"/>
    <lineage>
        <taxon>Bacteria</taxon>
        <taxon>Pseudomonadati</taxon>
        <taxon>Pseudomonadota</taxon>
        <taxon>Betaproteobacteria</taxon>
        <taxon>Burkholderiales</taxon>
        <taxon>Burkholderiaceae</taxon>
        <taxon>Paraburkholderia</taxon>
    </lineage>
</organism>
<dbReference type="EMBL" id="JAQQFN010000028">
    <property type="protein sequence ID" value="MFL9887500.1"/>
    <property type="molecule type" value="Genomic_DNA"/>
</dbReference>
<evidence type="ECO:0000313" key="9">
    <source>
        <dbReference type="Proteomes" id="UP001629249"/>
    </source>
</evidence>
<keyword evidence="2" id="KW-0805">Transcription regulation</keyword>
<dbReference type="Gene3D" id="1.10.357.10">
    <property type="entry name" value="Tetracycline Repressor, domain 2"/>
    <property type="match status" value="1"/>
</dbReference>
<keyword evidence="1" id="KW-0678">Repressor</keyword>
<keyword evidence="4" id="KW-0804">Transcription</keyword>
<name>A0ABW8ZXB5_9BURK</name>
<dbReference type="InterPro" id="IPR009057">
    <property type="entry name" value="Homeodomain-like_sf"/>
</dbReference>
<dbReference type="PROSITE" id="PS50977">
    <property type="entry name" value="HTH_TETR_2"/>
    <property type="match status" value="1"/>
</dbReference>
<evidence type="ECO:0000256" key="3">
    <source>
        <dbReference type="ARBA" id="ARBA00023125"/>
    </source>
</evidence>
<dbReference type="PANTHER" id="PTHR30055">
    <property type="entry name" value="HTH-TYPE TRANSCRIPTIONAL REGULATOR RUTR"/>
    <property type="match status" value="1"/>
</dbReference>
<evidence type="ECO:0000256" key="1">
    <source>
        <dbReference type="ARBA" id="ARBA00022491"/>
    </source>
</evidence>
<keyword evidence="3 5" id="KW-0238">DNA-binding</keyword>
<gene>
    <name evidence="8" type="ORF">PQR66_31010</name>
</gene>
<evidence type="ECO:0000256" key="6">
    <source>
        <dbReference type="SAM" id="MobiDB-lite"/>
    </source>
</evidence>
<sequence length="214" mass="23716">MQKAEFETGAPLAGRSSTKREDHRNKMQSHIVEEARRLLQHEGYASFSLRKVATAAGVSLGTLQHYFPNRTLLLNAVVTSTVGSFNRTYQEISRYALVGTERLTLLLEQNLRDIFDRGTASFMLEIAALAHHEWVVAVALANSYRAYLSLLSRLIGEVSAGLSEKERHVRAVLIASQLDGLLLVLHSAKTVGGILDDTLQDAIHILLESIIRAR</sequence>
<feature type="region of interest" description="Disordered" evidence="6">
    <location>
        <begin position="1"/>
        <end position="25"/>
    </location>
</feature>
<evidence type="ECO:0000313" key="8">
    <source>
        <dbReference type="EMBL" id="MFL9887500.1"/>
    </source>
</evidence>
<dbReference type="InterPro" id="IPR001647">
    <property type="entry name" value="HTH_TetR"/>
</dbReference>
<comment type="caution">
    <text evidence="8">The sequence shown here is derived from an EMBL/GenBank/DDBJ whole genome shotgun (WGS) entry which is preliminary data.</text>
</comment>
<dbReference type="SUPFAM" id="SSF46689">
    <property type="entry name" value="Homeodomain-like"/>
    <property type="match status" value="1"/>
</dbReference>
<dbReference type="InterPro" id="IPR050109">
    <property type="entry name" value="HTH-type_TetR-like_transc_reg"/>
</dbReference>
<dbReference type="PRINTS" id="PR00455">
    <property type="entry name" value="HTHTETR"/>
</dbReference>
<dbReference type="Pfam" id="PF00440">
    <property type="entry name" value="TetR_N"/>
    <property type="match status" value="1"/>
</dbReference>
<dbReference type="PANTHER" id="PTHR30055:SF175">
    <property type="entry name" value="HTH-TYPE TRANSCRIPTIONAL REPRESSOR KSTR2"/>
    <property type="match status" value="1"/>
</dbReference>
<evidence type="ECO:0000256" key="5">
    <source>
        <dbReference type="PROSITE-ProRule" id="PRU00335"/>
    </source>
</evidence>
<proteinExistence type="predicted"/>